<feature type="domain" description="Acyltransferase 3" evidence="2">
    <location>
        <begin position="17"/>
        <end position="357"/>
    </location>
</feature>
<dbReference type="Pfam" id="PF01757">
    <property type="entry name" value="Acyl_transf_3"/>
    <property type="match status" value="1"/>
</dbReference>
<dbReference type="InterPro" id="IPR002656">
    <property type="entry name" value="Acyl_transf_3_dom"/>
</dbReference>
<feature type="transmembrane region" description="Helical" evidence="1">
    <location>
        <begin position="246"/>
        <end position="264"/>
    </location>
</feature>
<keyword evidence="3" id="KW-0808">Transferase</keyword>
<keyword evidence="3" id="KW-0012">Acyltransferase</keyword>
<dbReference type="EMBL" id="JAMZEJ010000011">
    <property type="protein sequence ID" value="MCQ8242375.1"/>
    <property type="molecule type" value="Genomic_DNA"/>
</dbReference>
<keyword evidence="1" id="KW-0812">Transmembrane</keyword>
<evidence type="ECO:0000259" key="2">
    <source>
        <dbReference type="Pfam" id="PF01757"/>
    </source>
</evidence>
<keyword evidence="4" id="KW-1185">Reference proteome</keyword>
<evidence type="ECO:0000313" key="4">
    <source>
        <dbReference type="Proteomes" id="UP001524547"/>
    </source>
</evidence>
<dbReference type="GO" id="GO:0016746">
    <property type="term" value="F:acyltransferase activity"/>
    <property type="evidence" value="ECO:0007669"/>
    <property type="project" value="UniProtKB-KW"/>
</dbReference>
<dbReference type="Proteomes" id="UP001524547">
    <property type="component" value="Unassembled WGS sequence"/>
</dbReference>
<feature type="transmembrane region" description="Helical" evidence="1">
    <location>
        <begin position="53"/>
        <end position="76"/>
    </location>
</feature>
<protein>
    <submittedName>
        <fullName evidence="3">Acyltransferase</fullName>
    </submittedName>
</protein>
<keyword evidence="1" id="KW-1133">Transmembrane helix</keyword>
<organism evidence="3 4">
    <name type="scientific">Rhizosaccharibacter radicis</name>
    <dbReference type="NCBI Taxonomy" id="2782605"/>
    <lineage>
        <taxon>Bacteria</taxon>
        <taxon>Pseudomonadati</taxon>
        <taxon>Pseudomonadota</taxon>
        <taxon>Alphaproteobacteria</taxon>
        <taxon>Acetobacterales</taxon>
        <taxon>Acetobacteraceae</taxon>
        <taxon>Rhizosaccharibacter</taxon>
    </lineage>
</organism>
<feature type="transmembrane region" description="Helical" evidence="1">
    <location>
        <begin position="20"/>
        <end position="41"/>
    </location>
</feature>
<dbReference type="InterPro" id="IPR050879">
    <property type="entry name" value="Acyltransferase_3"/>
</dbReference>
<feature type="transmembrane region" description="Helical" evidence="1">
    <location>
        <begin position="215"/>
        <end position="234"/>
    </location>
</feature>
<evidence type="ECO:0000256" key="1">
    <source>
        <dbReference type="SAM" id="Phobius"/>
    </source>
</evidence>
<proteinExistence type="predicted"/>
<keyword evidence="1" id="KW-0472">Membrane</keyword>
<gene>
    <name evidence="3" type="ORF">NFI88_16195</name>
</gene>
<feature type="transmembrane region" description="Helical" evidence="1">
    <location>
        <begin position="342"/>
        <end position="364"/>
    </location>
</feature>
<sequence length="391" mass="43427">MTAPLDPAGRRRRAFGPDLLRALAVLMVVTCHAGALFFNWFGGAYPWQAAVSGFFGVELFFVLSGYLIGALLLELLDARPGRRDWAVFLVRRWMRTLPAYWFWLAVLLLFWAPIGISRRHAAVLFTPLWQNLAWPQVAGWFGVSWSLAVEEWFYLLFPLALAATMAAATASRRPAGDHALPSRSWRVMPPVLAVFLLVPPLLRWQLPETVSWDRVTSQVVVFRLDAIAFGVLAIWLERLLRPSARVLAGCGIAGLALLALVWTGRIDRVVHWGPHLRHTLLFDAGSTAFALLMGAAARLPDPPAWLLHPVRVLSERSYALYLVHLSVMEWVGYAMANHHWSPVLAVALSVAGMAVLPALSWRLLEAPILRRRPPQRTAPPIPGPLAAADPA</sequence>
<reference evidence="3 4" key="1">
    <citation type="submission" date="2022-06" db="EMBL/GenBank/DDBJ databases">
        <title>Rhizosaccharibacter gen. nov. sp. nov. KSS12, endophytic bacteria isolated from sugarcane.</title>
        <authorList>
            <person name="Pitiwittayakul N."/>
        </authorList>
    </citation>
    <scope>NUCLEOTIDE SEQUENCE [LARGE SCALE GENOMIC DNA]</scope>
    <source>
        <strain evidence="3 4">KSS12</strain>
    </source>
</reference>
<dbReference type="PANTHER" id="PTHR23028">
    <property type="entry name" value="ACETYLTRANSFERASE"/>
    <property type="match status" value="1"/>
</dbReference>
<feature type="transmembrane region" description="Helical" evidence="1">
    <location>
        <begin position="97"/>
        <end position="116"/>
    </location>
</feature>
<accession>A0ABT1W1Q9</accession>
<name>A0ABT1W1Q9_9PROT</name>
<evidence type="ECO:0000313" key="3">
    <source>
        <dbReference type="EMBL" id="MCQ8242375.1"/>
    </source>
</evidence>
<dbReference type="PANTHER" id="PTHR23028:SF53">
    <property type="entry name" value="ACYL_TRANSF_3 DOMAIN-CONTAINING PROTEIN"/>
    <property type="match status" value="1"/>
</dbReference>
<comment type="caution">
    <text evidence="3">The sequence shown here is derived from an EMBL/GenBank/DDBJ whole genome shotgun (WGS) entry which is preliminary data.</text>
</comment>
<feature type="transmembrane region" description="Helical" evidence="1">
    <location>
        <begin position="183"/>
        <end position="203"/>
    </location>
</feature>
<dbReference type="RefSeq" id="WP_422921131.1">
    <property type="nucleotide sequence ID" value="NZ_JAMZEJ010000011.1"/>
</dbReference>
<feature type="transmembrane region" description="Helical" evidence="1">
    <location>
        <begin position="152"/>
        <end position="171"/>
    </location>
</feature>